<sequence length="268" mass="28610">MKHPTGITQRLVTLTARLGYIAKGVVYILIGGLATMAAFDLGGQRGGASEAVTQLAGQPFGSLMLIALTIGLLCYTLWRWIQALFDADDKGHSLKGLCVRIGYVISGSIYGMLGYRCIELLMLSGSGGNSTASSRTATLMSHTGGQIAVALVGVVFFCVGLRQFQRAIKQHYRKSWRTHRMPQHQLAIADTVARWGLCARGVVFAIIGGFLGIASWTANPDQAKGLGGALVTLAQQPFGPALLIVVALGLLAYGLYCFVNARYRDTQA</sequence>
<dbReference type="InterPro" id="IPR009597">
    <property type="entry name" value="DUF1206"/>
</dbReference>
<feature type="transmembrane region" description="Helical" evidence="1">
    <location>
        <begin position="59"/>
        <end position="81"/>
    </location>
</feature>
<evidence type="ECO:0000256" key="1">
    <source>
        <dbReference type="SAM" id="Phobius"/>
    </source>
</evidence>
<feature type="domain" description="DUF1206" evidence="2">
    <location>
        <begin position="101"/>
        <end position="169"/>
    </location>
</feature>
<accession>A0ABU1GTR8</accession>
<reference evidence="3 4" key="1">
    <citation type="submission" date="2023-04" db="EMBL/GenBank/DDBJ databases">
        <title>A long-awaited taxogenomic arrangement of the family Halomonadaceae.</title>
        <authorList>
            <person name="De La Haba R."/>
            <person name="Chuvochina M."/>
            <person name="Wittouck S."/>
            <person name="Arahal D.R."/>
            <person name="Sanchez-Porro C."/>
            <person name="Hugenholtz P."/>
            <person name="Ventosa A."/>
        </authorList>
    </citation>
    <scope>NUCLEOTIDE SEQUENCE [LARGE SCALE GENOMIC DNA]</scope>
    <source>
        <strain evidence="3 4">DSM 22428</strain>
    </source>
</reference>
<feature type="transmembrane region" description="Helical" evidence="1">
    <location>
        <begin position="143"/>
        <end position="164"/>
    </location>
</feature>
<name>A0ABU1GTR8_9GAMM</name>
<feature type="domain" description="DUF1206" evidence="2">
    <location>
        <begin position="196"/>
        <end position="264"/>
    </location>
</feature>
<feature type="transmembrane region" description="Helical" evidence="1">
    <location>
        <begin position="20"/>
        <end position="39"/>
    </location>
</feature>
<feature type="transmembrane region" description="Helical" evidence="1">
    <location>
        <begin position="197"/>
        <end position="218"/>
    </location>
</feature>
<evidence type="ECO:0000313" key="3">
    <source>
        <dbReference type="EMBL" id="MDR5894977.1"/>
    </source>
</evidence>
<dbReference type="Proteomes" id="UP001269375">
    <property type="component" value="Unassembled WGS sequence"/>
</dbReference>
<proteinExistence type="predicted"/>
<feature type="transmembrane region" description="Helical" evidence="1">
    <location>
        <begin position="238"/>
        <end position="259"/>
    </location>
</feature>
<keyword evidence="4" id="KW-1185">Reference proteome</keyword>
<dbReference type="Pfam" id="PF06724">
    <property type="entry name" value="DUF1206"/>
    <property type="match status" value="3"/>
</dbReference>
<keyword evidence="1" id="KW-1133">Transmembrane helix</keyword>
<evidence type="ECO:0000259" key="2">
    <source>
        <dbReference type="Pfam" id="PF06724"/>
    </source>
</evidence>
<dbReference type="EMBL" id="JARWAO010000001">
    <property type="protein sequence ID" value="MDR5894977.1"/>
    <property type="molecule type" value="Genomic_DNA"/>
</dbReference>
<keyword evidence="1" id="KW-0472">Membrane</keyword>
<comment type="caution">
    <text evidence="3">The sequence shown here is derived from an EMBL/GenBank/DDBJ whole genome shotgun (WGS) entry which is preliminary data.</text>
</comment>
<dbReference type="RefSeq" id="WP_251592521.1">
    <property type="nucleotide sequence ID" value="NZ_JAMLJI010000002.1"/>
</dbReference>
<keyword evidence="1" id="KW-0812">Transmembrane</keyword>
<evidence type="ECO:0000313" key="4">
    <source>
        <dbReference type="Proteomes" id="UP001269375"/>
    </source>
</evidence>
<organism evidence="3 4">
    <name type="scientific">Larsenimonas suaedae</name>
    <dbReference type="NCBI Taxonomy" id="1851019"/>
    <lineage>
        <taxon>Bacteria</taxon>
        <taxon>Pseudomonadati</taxon>
        <taxon>Pseudomonadota</taxon>
        <taxon>Gammaproteobacteria</taxon>
        <taxon>Oceanospirillales</taxon>
        <taxon>Halomonadaceae</taxon>
        <taxon>Larsenimonas</taxon>
    </lineage>
</organism>
<gene>
    <name evidence="3" type="ORF">QC825_02660</name>
</gene>
<feature type="transmembrane region" description="Helical" evidence="1">
    <location>
        <begin position="101"/>
        <end position="123"/>
    </location>
</feature>
<feature type="domain" description="DUF1206" evidence="2">
    <location>
        <begin position="18"/>
        <end position="85"/>
    </location>
</feature>
<protein>
    <submittedName>
        <fullName evidence="3">DUF1206 domain-containing protein</fullName>
    </submittedName>
</protein>